<keyword evidence="5 9" id="KW-0728">SH3 domain</keyword>
<dbReference type="InterPro" id="IPR003903">
    <property type="entry name" value="UIM_dom"/>
</dbReference>
<dbReference type="STRING" id="1555241.A0A4P9XF14"/>
<name>A0A4P9XF14_9FUNG</name>
<feature type="domain" description="SH3" evidence="11">
    <location>
        <begin position="220"/>
        <end position="287"/>
    </location>
</feature>
<dbReference type="InterPro" id="IPR036028">
    <property type="entry name" value="SH3-like_dom_sf"/>
</dbReference>
<dbReference type="PROSITE" id="PS50330">
    <property type="entry name" value="UIM"/>
    <property type="match status" value="1"/>
</dbReference>
<dbReference type="PROSITE" id="PS50179">
    <property type="entry name" value="VHS"/>
    <property type="match status" value="1"/>
</dbReference>
<dbReference type="Pfam" id="PF00018">
    <property type="entry name" value="SH3_1"/>
    <property type="match status" value="1"/>
</dbReference>
<dbReference type="InterPro" id="IPR008942">
    <property type="entry name" value="ENTH_VHS"/>
</dbReference>
<feature type="region of interest" description="Disordered" evidence="10">
    <location>
        <begin position="196"/>
        <end position="215"/>
    </location>
</feature>
<dbReference type="SMART" id="SM00288">
    <property type="entry name" value="VHS"/>
    <property type="match status" value="1"/>
</dbReference>
<evidence type="ECO:0000256" key="2">
    <source>
        <dbReference type="ARBA" id="ARBA00009666"/>
    </source>
</evidence>
<evidence type="ECO:0000256" key="5">
    <source>
        <dbReference type="ARBA" id="ARBA00022443"/>
    </source>
</evidence>
<evidence type="ECO:0000256" key="1">
    <source>
        <dbReference type="ARBA" id="ARBA00004125"/>
    </source>
</evidence>
<sequence>MPFTIPNQVGDPTRTMVSAAQLVEQATAATNTAEDWGTIIALCERASAAADEARAIVGAVARRIAHRNVNVALYALTVANALVQNGTGLVHREISSRTFVDALVQVLTRSAACHPVLRERILEMLQTWAELFRTKPELAYLVEAYEQLRRQNFVFPSRDAHTKAQVVTASMLAKQKEEEELQLALALSLSQSEQGGAEAMPSRHAASPVHGHGAARDRPKVLFQVRALYPFQPREEGELAIRDGQIYDVFDATTFGPWWKGAPAQPAADGSVPIGIFPSNHVEMLQTAASAAFQMAGGAGPAQDPVDGFDPAAAAATVDRLAVLSQRHAQRFPATHAGAPPDAQRLAAEAELHAALMPVLALQGDLHAVRTQVATRKQDLDVLHQQFLHASSILDTMLHQLRQQAAQPLPPPQPAPLAPPASGAPHPSYGPPPPAAYAPGYHATYGMPPRSTPAGYPPS</sequence>
<evidence type="ECO:0000256" key="4">
    <source>
        <dbReference type="ARBA" id="ARBA00018978"/>
    </source>
</evidence>
<dbReference type="GO" id="GO:0010008">
    <property type="term" value="C:endosome membrane"/>
    <property type="evidence" value="ECO:0007669"/>
    <property type="project" value="UniProtKB-SubCell"/>
</dbReference>
<feature type="domain" description="VHS" evidence="12">
    <location>
        <begin position="26"/>
        <end position="156"/>
    </location>
</feature>
<evidence type="ECO:0000259" key="11">
    <source>
        <dbReference type="PROSITE" id="PS50002"/>
    </source>
</evidence>
<dbReference type="GO" id="GO:0035091">
    <property type="term" value="F:phosphatidylinositol binding"/>
    <property type="evidence" value="ECO:0007669"/>
    <property type="project" value="InterPro"/>
</dbReference>
<dbReference type="InterPro" id="IPR050670">
    <property type="entry name" value="STAM"/>
</dbReference>
<evidence type="ECO:0000256" key="3">
    <source>
        <dbReference type="ARBA" id="ARBA00017923"/>
    </source>
</evidence>
<dbReference type="OrthoDB" id="10255964at2759"/>
<dbReference type="PROSITE" id="PS50002">
    <property type="entry name" value="SH3"/>
    <property type="match status" value="1"/>
</dbReference>
<evidence type="ECO:0000256" key="8">
    <source>
        <dbReference type="ARBA" id="ARBA00022927"/>
    </source>
</evidence>
<keyword evidence="7" id="KW-0967">Endosome</keyword>
<keyword evidence="8" id="KW-0653">Protein transport</keyword>
<dbReference type="InterPro" id="IPR002014">
    <property type="entry name" value="VHS_dom"/>
</dbReference>
<dbReference type="Gene3D" id="1.25.40.90">
    <property type="match status" value="1"/>
</dbReference>
<dbReference type="InterPro" id="IPR001452">
    <property type="entry name" value="SH3_domain"/>
</dbReference>
<dbReference type="PANTHER" id="PTHR45929">
    <property type="entry name" value="JAK PATHWAY SIGNAL TRANSDUCTION ADAPTOR MOLECULE"/>
    <property type="match status" value="1"/>
</dbReference>
<gene>
    <name evidence="13" type="ORF">CXG81DRAFT_23269</name>
</gene>
<evidence type="ECO:0000256" key="9">
    <source>
        <dbReference type="PROSITE-ProRule" id="PRU00192"/>
    </source>
</evidence>
<feature type="compositionally biased region" description="Pro residues" evidence="10">
    <location>
        <begin position="408"/>
        <end position="419"/>
    </location>
</feature>
<dbReference type="GO" id="GO:0043328">
    <property type="term" value="P:protein transport to vacuole involved in ubiquitin-dependent protein catabolic process via the multivesicular body sorting pathway"/>
    <property type="evidence" value="ECO:0007669"/>
    <property type="project" value="TreeGrafter"/>
</dbReference>
<evidence type="ECO:0000313" key="14">
    <source>
        <dbReference type="Proteomes" id="UP000274922"/>
    </source>
</evidence>
<feature type="region of interest" description="Disordered" evidence="10">
    <location>
        <begin position="405"/>
        <end position="459"/>
    </location>
</feature>
<comment type="similarity">
    <text evidence="2">Belongs to the STAM family.</text>
</comment>
<proteinExistence type="inferred from homology"/>
<dbReference type="Pfam" id="PF00790">
    <property type="entry name" value="VHS"/>
    <property type="match status" value="1"/>
</dbReference>
<dbReference type="AlphaFoldDB" id="A0A4P9XF14"/>
<dbReference type="EMBL" id="ML014113">
    <property type="protein sequence ID" value="RKP04163.1"/>
    <property type="molecule type" value="Genomic_DNA"/>
</dbReference>
<dbReference type="GO" id="GO:0033565">
    <property type="term" value="C:ESCRT-0 complex"/>
    <property type="evidence" value="ECO:0007669"/>
    <property type="project" value="TreeGrafter"/>
</dbReference>
<organism evidence="13 14">
    <name type="scientific">Caulochytrium protostelioides</name>
    <dbReference type="NCBI Taxonomy" id="1555241"/>
    <lineage>
        <taxon>Eukaryota</taxon>
        <taxon>Fungi</taxon>
        <taxon>Fungi incertae sedis</taxon>
        <taxon>Chytridiomycota</taxon>
        <taxon>Chytridiomycota incertae sedis</taxon>
        <taxon>Chytridiomycetes</taxon>
        <taxon>Caulochytriales</taxon>
        <taxon>Caulochytriaceae</taxon>
        <taxon>Caulochytrium</taxon>
    </lineage>
</organism>
<reference evidence="14" key="1">
    <citation type="journal article" date="2018" name="Nat. Microbiol.">
        <title>Leveraging single-cell genomics to expand the fungal tree of life.</title>
        <authorList>
            <person name="Ahrendt S.R."/>
            <person name="Quandt C.A."/>
            <person name="Ciobanu D."/>
            <person name="Clum A."/>
            <person name="Salamov A."/>
            <person name="Andreopoulos B."/>
            <person name="Cheng J.F."/>
            <person name="Woyke T."/>
            <person name="Pelin A."/>
            <person name="Henrissat B."/>
            <person name="Reynolds N.K."/>
            <person name="Benny G.L."/>
            <person name="Smith M.E."/>
            <person name="James T.Y."/>
            <person name="Grigoriev I.V."/>
        </authorList>
    </citation>
    <scope>NUCLEOTIDE SEQUENCE [LARGE SCALE GENOMIC DNA]</scope>
    <source>
        <strain evidence="14">ATCC 52028</strain>
    </source>
</reference>
<evidence type="ECO:0000256" key="7">
    <source>
        <dbReference type="ARBA" id="ARBA00022753"/>
    </source>
</evidence>
<dbReference type="PANTHER" id="PTHR45929:SF3">
    <property type="entry name" value="JAK PATHWAY SIGNAL TRANSDUCTION ADAPTOR MOLECULE"/>
    <property type="match status" value="1"/>
</dbReference>
<evidence type="ECO:0000256" key="10">
    <source>
        <dbReference type="SAM" id="MobiDB-lite"/>
    </source>
</evidence>
<keyword evidence="6" id="KW-0813">Transport</keyword>
<evidence type="ECO:0000313" key="13">
    <source>
        <dbReference type="EMBL" id="RKP04163.1"/>
    </source>
</evidence>
<evidence type="ECO:0000256" key="6">
    <source>
        <dbReference type="ARBA" id="ARBA00022448"/>
    </source>
</evidence>
<protein>
    <recommendedName>
        <fullName evidence="3">Class E vacuolar protein-sorting machinery protein HSE1</fullName>
    </recommendedName>
    <alternativeName>
        <fullName evidence="4">Class E vacuolar protein-sorting machinery protein hse1</fullName>
    </alternativeName>
</protein>
<accession>A0A4P9XF14</accession>
<keyword evidence="14" id="KW-1185">Reference proteome</keyword>
<dbReference type="SUPFAM" id="SSF50044">
    <property type="entry name" value="SH3-domain"/>
    <property type="match status" value="1"/>
</dbReference>
<dbReference type="GO" id="GO:0043130">
    <property type="term" value="F:ubiquitin binding"/>
    <property type="evidence" value="ECO:0007669"/>
    <property type="project" value="InterPro"/>
</dbReference>
<dbReference type="Proteomes" id="UP000274922">
    <property type="component" value="Unassembled WGS sequence"/>
</dbReference>
<evidence type="ECO:0000259" key="12">
    <source>
        <dbReference type="PROSITE" id="PS50179"/>
    </source>
</evidence>
<comment type="subcellular location">
    <subcellularLocation>
        <location evidence="1">Endosome membrane</location>
        <topology evidence="1">Peripheral membrane protein</topology>
        <orientation evidence="1">Cytoplasmic side</orientation>
    </subcellularLocation>
</comment>
<dbReference type="SMART" id="SM00326">
    <property type="entry name" value="SH3"/>
    <property type="match status" value="1"/>
</dbReference>
<dbReference type="SUPFAM" id="SSF48464">
    <property type="entry name" value="ENTH/VHS domain"/>
    <property type="match status" value="1"/>
</dbReference>
<dbReference type="Gene3D" id="2.30.30.40">
    <property type="entry name" value="SH3 Domains"/>
    <property type="match status" value="1"/>
</dbReference>